<dbReference type="SUPFAM" id="SSF46785">
    <property type="entry name" value="Winged helix' DNA-binding domain"/>
    <property type="match status" value="1"/>
</dbReference>
<dbReference type="InterPro" id="IPR013196">
    <property type="entry name" value="HTH_11"/>
</dbReference>
<evidence type="ECO:0000259" key="2">
    <source>
        <dbReference type="PROSITE" id="PS51733"/>
    </source>
</evidence>
<dbReference type="PROSITE" id="PS51733">
    <property type="entry name" value="BPL_LPL_CATALYTIC"/>
    <property type="match status" value="1"/>
</dbReference>
<name>A0A645CED0_9ZZZZ</name>
<keyword evidence="1 3" id="KW-0436">Ligase</keyword>
<dbReference type="InterPro" id="IPR004143">
    <property type="entry name" value="BPL_LPL_catalytic"/>
</dbReference>
<gene>
    <name evidence="3" type="primary">birA_38</name>
    <name evidence="3" type="ORF">SDC9_122318</name>
</gene>
<dbReference type="GO" id="GO:0005737">
    <property type="term" value="C:cytoplasm"/>
    <property type="evidence" value="ECO:0007669"/>
    <property type="project" value="TreeGrafter"/>
</dbReference>
<dbReference type="SUPFAM" id="SSF55681">
    <property type="entry name" value="Class II aaRS and biotin synthetases"/>
    <property type="match status" value="1"/>
</dbReference>
<dbReference type="InterPro" id="IPR045864">
    <property type="entry name" value="aa-tRNA-synth_II/BPL/LPL"/>
</dbReference>
<reference evidence="3" key="1">
    <citation type="submission" date="2019-08" db="EMBL/GenBank/DDBJ databases">
        <authorList>
            <person name="Kucharzyk K."/>
            <person name="Murdoch R.W."/>
            <person name="Higgins S."/>
            <person name="Loffler F."/>
        </authorList>
    </citation>
    <scope>NUCLEOTIDE SEQUENCE</scope>
</reference>
<dbReference type="PANTHER" id="PTHR12835:SF5">
    <property type="entry name" value="BIOTIN--PROTEIN LIGASE"/>
    <property type="match status" value="1"/>
</dbReference>
<dbReference type="CDD" id="cd16442">
    <property type="entry name" value="BPL"/>
    <property type="match status" value="1"/>
</dbReference>
<dbReference type="Gene3D" id="2.30.30.100">
    <property type="match status" value="1"/>
</dbReference>
<dbReference type="HAMAP" id="MF_00978">
    <property type="entry name" value="Bifunct_BirA"/>
    <property type="match status" value="1"/>
</dbReference>
<dbReference type="Gene3D" id="3.30.930.10">
    <property type="entry name" value="Bira Bifunctional Protein, Domain 2"/>
    <property type="match status" value="1"/>
</dbReference>
<feature type="domain" description="BPL/LPL catalytic" evidence="2">
    <location>
        <begin position="68"/>
        <end position="257"/>
    </location>
</feature>
<dbReference type="EMBL" id="VSSQ01026554">
    <property type="protein sequence ID" value="MPM75326.1"/>
    <property type="molecule type" value="Genomic_DNA"/>
</dbReference>
<dbReference type="InterPro" id="IPR003142">
    <property type="entry name" value="BPL_C"/>
</dbReference>
<dbReference type="InterPro" id="IPR036390">
    <property type="entry name" value="WH_DNA-bd_sf"/>
</dbReference>
<dbReference type="Pfam" id="PF08279">
    <property type="entry name" value="HTH_11"/>
    <property type="match status" value="1"/>
</dbReference>
<dbReference type="AlphaFoldDB" id="A0A645CED0"/>
<comment type="caution">
    <text evidence="3">The sequence shown here is derived from an EMBL/GenBank/DDBJ whole genome shotgun (WGS) entry which is preliminary data.</text>
</comment>
<evidence type="ECO:0000256" key="1">
    <source>
        <dbReference type="ARBA" id="ARBA00022598"/>
    </source>
</evidence>
<protein>
    <submittedName>
        <fullName evidence="3">Bifunctional ligase/repressor BirA</fullName>
        <ecNumber evidence="3">6.3.4.15</ecNumber>
    </submittedName>
</protein>
<accession>A0A645CED0</accession>
<proteinExistence type="inferred from homology"/>
<dbReference type="Pfam" id="PF02237">
    <property type="entry name" value="BPL_C"/>
    <property type="match status" value="1"/>
</dbReference>
<organism evidence="3">
    <name type="scientific">bioreactor metagenome</name>
    <dbReference type="NCBI Taxonomy" id="1076179"/>
    <lineage>
        <taxon>unclassified sequences</taxon>
        <taxon>metagenomes</taxon>
        <taxon>ecological metagenomes</taxon>
    </lineage>
</organism>
<sequence>MTVQDHLRTLLESNKSVFLSGEEIARRLGVSRNAVWKAIKALQADGYPIQAVPNRGYCLAASSDVLSESGIRQYLTPEAQSLDLRVFDAVDSTNLVLRKLANEGAPEGTVVIAAEQTGGRGRKGRSFFSPQGTGVYVSLLLKPKIAPDDATLITTTAAVAVCGAVEALSGEPASIKWVNDVFMRGKKICGILTEGSFDMESGQFEYAILGSGINVFAPDEGFPPEIREIAGSVLTSPAPDAKNRMIAEYLNRFLPLYRKLGDTATNAEYRRRSFVLGRMVNVLAADRSTPARAIDVDDHCRLIVEFADGHRESLSSGEISVKVI</sequence>
<dbReference type="NCBIfam" id="TIGR00121">
    <property type="entry name" value="birA_ligase"/>
    <property type="match status" value="1"/>
</dbReference>
<dbReference type="PANTHER" id="PTHR12835">
    <property type="entry name" value="BIOTIN PROTEIN LIGASE"/>
    <property type="match status" value="1"/>
</dbReference>
<dbReference type="InterPro" id="IPR030855">
    <property type="entry name" value="Bifunct_BirA"/>
</dbReference>
<dbReference type="GO" id="GO:0006355">
    <property type="term" value="P:regulation of DNA-templated transcription"/>
    <property type="evidence" value="ECO:0007669"/>
    <property type="project" value="InterPro"/>
</dbReference>
<evidence type="ECO:0000313" key="3">
    <source>
        <dbReference type="EMBL" id="MPM75326.1"/>
    </source>
</evidence>
<dbReference type="InterPro" id="IPR036388">
    <property type="entry name" value="WH-like_DNA-bd_sf"/>
</dbReference>
<dbReference type="Gene3D" id="1.10.10.10">
    <property type="entry name" value="Winged helix-like DNA-binding domain superfamily/Winged helix DNA-binding domain"/>
    <property type="match status" value="1"/>
</dbReference>
<dbReference type="Pfam" id="PF03099">
    <property type="entry name" value="BPL_LplA_LipB"/>
    <property type="match status" value="1"/>
</dbReference>
<dbReference type="GO" id="GO:0004077">
    <property type="term" value="F:biotin--[biotin carboxyl-carrier protein] ligase activity"/>
    <property type="evidence" value="ECO:0007669"/>
    <property type="project" value="UniProtKB-EC"/>
</dbReference>
<dbReference type="EC" id="6.3.4.15" evidence="3"/>
<dbReference type="InterPro" id="IPR004408">
    <property type="entry name" value="Biotin_CoA_COase_ligase"/>
</dbReference>